<keyword evidence="3" id="KW-1185">Reference proteome</keyword>
<dbReference type="PANTHER" id="PTHR12746:SF2">
    <property type="entry name" value="60S RIBOSOMAL EXPORT PROTEIN NMD3"/>
    <property type="match status" value="1"/>
</dbReference>
<dbReference type="GO" id="GO:0005737">
    <property type="term" value="C:cytoplasm"/>
    <property type="evidence" value="ECO:0007669"/>
    <property type="project" value="TreeGrafter"/>
</dbReference>
<dbReference type="AlphaFoldDB" id="A0AAX0Q912"/>
<evidence type="ECO:0000259" key="1">
    <source>
        <dbReference type="Pfam" id="PF04981"/>
    </source>
</evidence>
<reference evidence="2 3" key="1">
    <citation type="journal article" date="2017" name="BMC Genomics">
        <title>Genomic analysis of methanogenic archaea reveals a shift towards energy conservation.</title>
        <authorList>
            <person name="Gilmore S.P."/>
            <person name="Henske J.K."/>
            <person name="Sexton J.A."/>
            <person name="Solomon K.V."/>
            <person name="Seppala S."/>
            <person name="Yoo J.I."/>
            <person name="Huyett L.M."/>
            <person name="Pressman A."/>
            <person name="Cogan J.Z."/>
            <person name="Kivenson V."/>
            <person name="Peng X."/>
            <person name="Tan Y."/>
            <person name="Valentine D.L."/>
            <person name="O'Malley M.A."/>
        </authorList>
    </citation>
    <scope>NUCLEOTIDE SEQUENCE [LARGE SCALE GENOMIC DNA]</scope>
    <source>
        <strain evidence="2 3">XII</strain>
    </source>
</reference>
<name>A0AAX0Q912_9EURY</name>
<dbReference type="RefSeq" id="WP_052320039.1">
    <property type="nucleotide sequence ID" value="NZ_LMVO01000011.1"/>
</dbReference>
<evidence type="ECO:0000313" key="2">
    <source>
        <dbReference type="EMBL" id="PAV09567.1"/>
    </source>
</evidence>
<accession>A0AAX0Q912</accession>
<sequence>MSLTQGFCPKCGAPSENGELCGKCRVKDAVWVEIADRAECIVCPTCGSIKTAGIWSDVAVDKEELAQNLANSAISFHKDVDEIQKEISIIDTSSNRSLATIHVIGNLYGIPLEETKKVKLVWAREQCDRCCRIAGSYYEGVIQVRASGRKPTLFELRRAAEIAYQVEDQLQTAGDRLSFVSSIDETKDGIDIVFSSQTIGASISHDICGALGGSFTTHPKLVGQKAGINIYRVTYSLRLPRFARGDIIRHGREYFQILRQSKDMLFVLDLATGQSRAFREDESDPLLGNIHETETGVVIYKDAGVLGFLDPKTGTTEEIAERSWLDTREGDTILFVRDGETLVLAGRDEDQEDFEAIAGELSE</sequence>
<protein>
    <recommendedName>
        <fullName evidence="1">Nmd3 N-terminal domain-containing protein</fullName>
    </recommendedName>
</protein>
<dbReference type="InterPro" id="IPR007064">
    <property type="entry name" value="Nmd3_N"/>
</dbReference>
<gene>
    <name evidence="2" type="ORF">ASJ83_06455</name>
</gene>
<dbReference type="Pfam" id="PF04981">
    <property type="entry name" value="NMD3"/>
    <property type="match status" value="1"/>
</dbReference>
<dbReference type="GO" id="GO:0043023">
    <property type="term" value="F:ribosomal large subunit binding"/>
    <property type="evidence" value="ECO:0007669"/>
    <property type="project" value="InterPro"/>
</dbReference>
<dbReference type="Proteomes" id="UP000243820">
    <property type="component" value="Unassembled WGS sequence"/>
</dbReference>
<dbReference type="InterPro" id="IPR039768">
    <property type="entry name" value="Nmd3"/>
</dbReference>
<organism evidence="2 3">
    <name type="scientific">Methanocorpusculum parvum</name>
    <dbReference type="NCBI Taxonomy" id="2193"/>
    <lineage>
        <taxon>Archaea</taxon>
        <taxon>Methanobacteriati</taxon>
        <taxon>Methanobacteriota</taxon>
        <taxon>Stenosarchaea group</taxon>
        <taxon>Methanomicrobia</taxon>
        <taxon>Methanomicrobiales</taxon>
        <taxon>Methanocorpusculaceae</taxon>
        <taxon>Methanocorpusculum</taxon>
    </lineage>
</organism>
<dbReference type="PANTHER" id="PTHR12746">
    <property type="entry name" value="NONSENSE-MEDIATED MRNA DECAY PROTEIN 3"/>
    <property type="match status" value="1"/>
</dbReference>
<dbReference type="EMBL" id="LMVO01000011">
    <property type="protein sequence ID" value="PAV09567.1"/>
    <property type="molecule type" value="Genomic_DNA"/>
</dbReference>
<proteinExistence type="predicted"/>
<comment type="caution">
    <text evidence="2">The sequence shown here is derived from an EMBL/GenBank/DDBJ whole genome shotgun (WGS) entry which is preliminary data.</text>
</comment>
<evidence type="ECO:0000313" key="3">
    <source>
        <dbReference type="Proteomes" id="UP000243820"/>
    </source>
</evidence>
<feature type="domain" description="Nmd3 N-terminal" evidence="1">
    <location>
        <begin position="8"/>
        <end position="239"/>
    </location>
</feature>